<dbReference type="AlphaFoldDB" id="A0A6F9DLN3"/>
<evidence type="ECO:0000256" key="17">
    <source>
        <dbReference type="ARBA" id="ARBA00043664"/>
    </source>
</evidence>
<keyword evidence="10" id="KW-0472">Membrane</keyword>
<proteinExistence type="evidence at transcript level"/>
<dbReference type="GO" id="GO:0005783">
    <property type="term" value="C:endoplasmic reticulum"/>
    <property type="evidence" value="ECO:0007669"/>
    <property type="project" value="TreeGrafter"/>
</dbReference>
<dbReference type="InterPro" id="IPR050997">
    <property type="entry name" value="MAPEG"/>
</dbReference>
<keyword evidence="9" id="KW-0496">Mitochondrion</keyword>
<dbReference type="PANTHER" id="PTHR10250:SF26">
    <property type="entry name" value="GLUTATHIONE S-TRANSFERASE 3, MITOCHONDRIAL"/>
    <property type="match status" value="1"/>
</dbReference>
<name>A0A6F9DLN3_9ASCI</name>
<keyword evidence="7" id="KW-0560">Oxidoreductase</keyword>
<evidence type="ECO:0000256" key="13">
    <source>
        <dbReference type="ARBA" id="ARBA00023288"/>
    </source>
</evidence>
<evidence type="ECO:0000256" key="19">
    <source>
        <dbReference type="ARBA" id="ARBA00051411"/>
    </source>
</evidence>
<keyword evidence="13" id="KW-0449">Lipoprotein</keyword>
<keyword evidence="12" id="KW-0456">Lyase</keyword>
<organism evidence="23">
    <name type="scientific">Phallusia mammillata</name>
    <dbReference type="NCBI Taxonomy" id="59560"/>
    <lineage>
        <taxon>Eukaryota</taxon>
        <taxon>Metazoa</taxon>
        <taxon>Chordata</taxon>
        <taxon>Tunicata</taxon>
        <taxon>Ascidiacea</taxon>
        <taxon>Phlebobranchia</taxon>
        <taxon>Ascidiidae</taxon>
        <taxon>Phallusia</taxon>
    </lineage>
</organism>
<dbReference type="GO" id="GO:0005741">
    <property type="term" value="C:mitochondrial outer membrane"/>
    <property type="evidence" value="ECO:0007669"/>
    <property type="project" value="UniProtKB-SubCell"/>
</dbReference>
<evidence type="ECO:0000256" key="2">
    <source>
        <dbReference type="ARBA" id="ARBA00010459"/>
    </source>
</evidence>
<dbReference type="FunFam" id="1.20.120.550:FF:000004">
    <property type="entry name" value="Microsomal glutathione S-transferase 3"/>
    <property type="match status" value="1"/>
</dbReference>
<accession>A0A6F9DLN3</accession>
<evidence type="ECO:0000256" key="20">
    <source>
        <dbReference type="ARBA" id="ARBA00069748"/>
    </source>
</evidence>
<dbReference type="GO" id="GO:0004464">
    <property type="term" value="F:leukotriene-C4 synthase activity"/>
    <property type="evidence" value="ECO:0007669"/>
    <property type="project" value="UniProtKB-EC"/>
</dbReference>
<dbReference type="SUPFAM" id="SSF161084">
    <property type="entry name" value="MAPEG domain-like"/>
    <property type="match status" value="1"/>
</dbReference>
<comment type="catalytic activity">
    <reaction evidence="17">
        <text>(5S)-hydroperoxy-(6E,8Z,11Z,14Z)-eicosatetraenoate + 2 glutathione = (5S)-hydroxy-(6E,8Z,11Z,14Z)-eicosatetraenoate + glutathione disulfide + H2O</text>
        <dbReference type="Rhea" id="RHEA:48620"/>
        <dbReference type="ChEBI" id="CHEBI:15377"/>
        <dbReference type="ChEBI" id="CHEBI:57450"/>
        <dbReference type="ChEBI" id="CHEBI:57925"/>
        <dbReference type="ChEBI" id="CHEBI:58297"/>
        <dbReference type="ChEBI" id="CHEBI:90632"/>
    </reaction>
    <physiologicalReaction direction="left-to-right" evidence="17">
        <dbReference type="Rhea" id="RHEA:48621"/>
    </physiologicalReaction>
</comment>
<dbReference type="GO" id="GO:0006691">
    <property type="term" value="P:leukotriene metabolic process"/>
    <property type="evidence" value="ECO:0007669"/>
    <property type="project" value="UniProtKB-ARBA"/>
</dbReference>
<reference evidence="23" key="1">
    <citation type="submission" date="2020-04" db="EMBL/GenBank/DDBJ databases">
        <authorList>
            <person name="Neveu A P."/>
        </authorList>
    </citation>
    <scope>NUCLEOTIDE SEQUENCE</scope>
    <source>
        <tissue evidence="23">Whole embryo</tissue>
    </source>
</reference>
<dbReference type="GO" id="GO:0005635">
    <property type="term" value="C:nuclear envelope"/>
    <property type="evidence" value="ECO:0007669"/>
    <property type="project" value="TreeGrafter"/>
</dbReference>
<evidence type="ECO:0000256" key="21">
    <source>
        <dbReference type="ARBA" id="ARBA00075145"/>
    </source>
</evidence>
<dbReference type="EMBL" id="LR787963">
    <property type="protein sequence ID" value="CAB3263825.1"/>
    <property type="molecule type" value="mRNA"/>
</dbReference>
<evidence type="ECO:0000256" key="22">
    <source>
        <dbReference type="ARBA" id="ARBA00076908"/>
    </source>
</evidence>
<comment type="subcellular location">
    <subcellularLocation>
        <location evidence="1">Mitochondrion outer membrane</location>
        <topology evidence="1">Multi-pass membrane protein</topology>
    </subcellularLocation>
</comment>
<evidence type="ECO:0000256" key="7">
    <source>
        <dbReference type="ARBA" id="ARBA00023002"/>
    </source>
</evidence>
<keyword evidence="6" id="KW-1133">Transmembrane helix</keyword>
<dbReference type="PANTHER" id="PTHR10250">
    <property type="entry name" value="MICROSOMAL GLUTATHIONE S-TRANSFERASE"/>
    <property type="match status" value="1"/>
</dbReference>
<dbReference type="Gene3D" id="1.20.120.550">
    <property type="entry name" value="Membrane associated eicosanoid/glutathione metabolism-like domain"/>
    <property type="match status" value="1"/>
</dbReference>
<dbReference type="GO" id="GO:0004602">
    <property type="term" value="F:glutathione peroxidase activity"/>
    <property type="evidence" value="ECO:0007669"/>
    <property type="project" value="TreeGrafter"/>
</dbReference>
<evidence type="ECO:0000256" key="10">
    <source>
        <dbReference type="ARBA" id="ARBA00023136"/>
    </source>
</evidence>
<keyword evidence="5" id="KW-1000">Mitochondrion outer membrane</keyword>
<evidence type="ECO:0000256" key="1">
    <source>
        <dbReference type="ARBA" id="ARBA00004374"/>
    </source>
</evidence>
<evidence type="ECO:0000256" key="15">
    <source>
        <dbReference type="ARBA" id="ARBA00037916"/>
    </source>
</evidence>
<evidence type="ECO:0000313" key="23">
    <source>
        <dbReference type="EMBL" id="CAB3263825.1"/>
    </source>
</evidence>
<evidence type="ECO:0000256" key="6">
    <source>
        <dbReference type="ARBA" id="ARBA00022989"/>
    </source>
</evidence>
<comment type="pathway">
    <text evidence="15">Lipid metabolism; arachidonate metabolism.</text>
</comment>
<evidence type="ECO:0000256" key="9">
    <source>
        <dbReference type="ARBA" id="ARBA00023128"/>
    </source>
</evidence>
<keyword evidence="8" id="KW-0443">Lipid metabolism</keyword>
<keyword evidence="4" id="KW-0812">Transmembrane</keyword>
<evidence type="ECO:0000256" key="14">
    <source>
        <dbReference type="ARBA" id="ARBA00037884"/>
    </source>
</evidence>
<evidence type="ECO:0000256" key="12">
    <source>
        <dbReference type="ARBA" id="ARBA00023239"/>
    </source>
</evidence>
<evidence type="ECO:0000256" key="8">
    <source>
        <dbReference type="ARBA" id="ARBA00023098"/>
    </source>
</evidence>
<evidence type="ECO:0000256" key="16">
    <source>
        <dbReference type="ARBA" id="ARBA00039056"/>
    </source>
</evidence>
<gene>
    <name evidence="23" type="primary">Mgst3-003</name>
</gene>
<comment type="catalytic activity">
    <reaction evidence="18">
        <text>leukotriene C4 = leukotriene A4 + glutathione</text>
        <dbReference type="Rhea" id="RHEA:17617"/>
        <dbReference type="ChEBI" id="CHEBI:57463"/>
        <dbReference type="ChEBI" id="CHEBI:57925"/>
        <dbReference type="ChEBI" id="CHEBI:57973"/>
        <dbReference type="EC" id="4.4.1.20"/>
    </reaction>
    <physiologicalReaction direction="right-to-left" evidence="18">
        <dbReference type="Rhea" id="RHEA:17619"/>
    </physiologicalReaction>
</comment>
<comment type="catalytic activity">
    <reaction evidence="19">
        <text>15-deoxy-Delta(12,14)-prostaglandin J2 + glutathione = 15-deoxy-Delta(12,14)-prostaglandin J2-S-(R)-glutathione</text>
        <dbReference type="Rhea" id="RHEA:75963"/>
        <dbReference type="ChEBI" id="CHEBI:57925"/>
        <dbReference type="ChEBI" id="CHEBI:85236"/>
        <dbReference type="ChEBI" id="CHEBI:194498"/>
    </reaction>
    <physiologicalReaction direction="left-to-right" evidence="19">
        <dbReference type="Rhea" id="RHEA:75964"/>
    </physiologicalReaction>
</comment>
<dbReference type="EC" id="4.4.1.20" evidence="16"/>
<evidence type="ECO:0000256" key="11">
    <source>
        <dbReference type="ARBA" id="ARBA00023139"/>
    </source>
</evidence>
<dbReference type="InterPro" id="IPR001129">
    <property type="entry name" value="Membr-assoc_MAPEG"/>
</dbReference>
<comment type="pathway">
    <text evidence="14">Lipid metabolism; leukotriene C4 biosynthesis.</text>
</comment>
<protein>
    <recommendedName>
        <fullName evidence="20">Glutathione S-transferase 3, mitochondrial</fullName>
        <ecNumber evidence="16">4.4.1.20</ecNumber>
    </recommendedName>
    <alternativeName>
        <fullName evidence="21">Glutathione peroxidase MGST3</fullName>
    </alternativeName>
    <alternativeName>
        <fullName evidence="22">LTC4 synthase MGST3</fullName>
    </alternativeName>
</protein>
<keyword evidence="11" id="KW-0564">Palmitate</keyword>
<dbReference type="Pfam" id="PF01124">
    <property type="entry name" value="MAPEG"/>
    <property type="match status" value="1"/>
</dbReference>
<sequence>MASLPKDYGYVVGTGLASWVMLQGMAMKVVKARKQYGVEYPNMYSDKEPAFNCVQRAHQNTLEGHPSFLFMLTVGGLECPRTAAGLGMVWILGRIAYAKGYSSGDPKNRKWGSFGYIGSLGLLGLTTCFALKKLEIL</sequence>
<evidence type="ECO:0000256" key="3">
    <source>
        <dbReference type="ARBA" id="ARBA00022679"/>
    </source>
</evidence>
<comment type="similarity">
    <text evidence="2">Belongs to the MAPEG family.</text>
</comment>
<evidence type="ECO:0000256" key="4">
    <source>
        <dbReference type="ARBA" id="ARBA00022692"/>
    </source>
</evidence>
<dbReference type="GO" id="GO:0004364">
    <property type="term" value="F:glutathione transferase activity"/>
    <property type="evidence" value="ECO:0007669"/>
    <property type="project" value="TreeGrafter"/>
</dbReference>
<evidence type="ECO:0000256" key="5">
    <source>
        <dbReference type="ARBA" id="ARBA00022787"/>
    </source>
</evidence>
<dbReference type="InterPro" id="IPR023352">
    <property type="entry name" value="MAPEG-like_dom_sf"/>
</dbReference>
<dbReference type="GO" id="GO:0006629">
    <property type="term" value="P:lipid metabolic process"/>
    <property type="evidence" value="ECO:0007669"/>
    <property type="project" value="UniProtKB-KW"/>
</dbReference>
<evidence type="ECO:0000256" key="18">
    <source>
        <dbReference type="ARBA" id="ARBA00049298"/>
    </source>
</evidence>
<keyword evidence="3 23" id="KW-0808">Transferase</keyword>